<evidence type="ECO:0000256" key="1">
    <source>
        <dbReference type="ARBA" id="ARBA00007817"/>
    </source>
</evidence>
<comment type="similarity">
    <text evidence="1">Belongs to the eukaryotic ribosomal protein eL22 family.</text>
</comment>
<dbReference type="EMBL" id="AABL01001272">
    <property type="protein sequence ID" value="EAA16077.1"/>
    <property type="molecule type" value="Genomic_DNA"/>
</dbReference>
<evidence type="ECO:0000256" key="3">
    <source>
        <dbReference type="ARBA" id="ARBA00023274"/>
    </source>
</evidence>
<proteinExistence type="inferred from homology"/>
<gene>
    <name evidence="6" type="ORF">PY04247</name>
</gene>
<sequence>MAVKKDLKSAKKNTGKNAKKISKVLGKKSKIVKSTKGVKYVLDCTKPVKDTILDISGLEQFFKDKIKVDNKTNNLKNKIVVSSDDYKIYITVHVPFSKRYIKVLEKFVSKMLCMNIEY</sequence>
<evidence type="ECO:0000313" key="6">
    <source>
        <dbReference type="EMBL" id="EAA16077.1"/>
    </source>
</evidence>
<dbReference type="Proteomes" id="UP000008553">
    <property type="component" value="Unassembled WGS sequence"/>
</dbReference>
<accession>Q7RGU9</accession>
<dbReference type="GO" id="GO:1990904">
    <property type="term" value="C:ribonucleoprotein complex"/>
    <property type="evidence" value="ECO:0007669"/>
    <property type="project" value="UniProtKB-KW"/>
</dbReference>
<keyword evidence="7" id="KW-1185">Reference proteome</keyword>
<dbReference type="Pfam" id="PF01776">
    <property type="entry name" value="Ribosomal_L22e"/>
    <property type="match status" value="1"/>
</dbReference>
<dbReference type="PANTHER" id="PTHR10064">
    <property type="entry name" value="60S RIBOSOMAL PROTEIN L22"/>
    <property type="match status" value="1"/>
</dbReference>
<dbReference type="FunCoup" id="Q7RGU9">
    <property type="interactions" value="300"/>
</dbReference>
<dbReference type="GO" id="GO:0003723">
    <property type="term" value="F:RNA binding"/>
    <property type="evidence" value="ECO:0007669"/>
    <property type="project" value="TreeGrafter"/>
</dbReference>
<dbReference type="InterPro" id="IPR002671">
    <property type="entry name" value="Ribosomal_eL22"/>
</dbReference>
<keyword evidence="2 6" id="KW-0689">Ribosomal protein</keyword>
<dbReference type="PaxDb" id="73239-Q7RGU9"/>
<keyword evidence="3" id="KW-0687">Ribonucleoprotein</keyword>
<name>Q7RGU9_PLAYO</name>
<evidence type="ECO:0000256" key="4">
    <source>
        <dbReference type="ARBA" id="ARBA00040613"/>
    </source>
</evidence>
<protein>
    <recommendedName>
        <fullName evidence="4">Large ribosomal subunit protein eL22</fullName>
    </recommendedName>
    <alternativeName>
        <fullName evidence="5">60S ribosomal protein L22</fullName>
    </alternativeName>
</protein>
<dbReference type="AlphaFoldDB" id="Q7RGU9"/>
<dbReference type="PANTHER" id="PTHR10064:SF0">
    <property type="entry name" value="FI24544P1-RELATED"/>
    <property type="match status" value="1"/>
</dbReference>
<dbReference type="GO" id="GO:0003735">
    <property type="term" value="F:structural constituent of ribosome"/>
    <property type="evidence" value="ECO:0007669"/>
    <property type="project" value="InterPro"/>
</dbReference>
<evidence type="ECO:0000256" key="5">
    <source>
        <dbReference type="ARBA" id="ARBA00041214"/>
    </source>
</evidence>
<dbReference type="InterPro" id="IPR038526">
    <property type="entry name" value="Ribosomal_eL22_sf"/>
</dbReference>
<dbReference type="Gene3D" id="3.30.1360.210">
    <property type="match status" value="1"/>
</dbReference>
<reference evidence="6 7" key="1">
    <citation type="journal article" date="2002" name="Nature">
        <title>Genome sequence and comparative analysis of the model rodent malaria parasite Plasmodium yoelii yoelii.</title>
        <authorList>
            <person name="Carlton J.M."/>
            <person name="Angiuoli S.V."/>
            <person name="Suh B.B."/>
            <person name="Kooij T.W."/>
            <person name="Pertea M."/>
            <person name="Silva J.C."/>
            <person name="Ermolaeva M.D."/>
            <person name="Allen J.E."/>
            <person name="Selengut J.D."/>
            <person name="Koo H.L."/>
            <person name="Peterson J.D."/>
            <person name="Pop M."/>
            <person name="Kosack D.S."/>
            <person name="Shumway M.F."/>
            <person name="Bidwell S.L."/>
            <person name="Shallom S.J."/>
            <person name="van Aken S.E."/>
            <person name="Riedmuller S.B."/>
            <person name="Feldblyum T.V."/>
            <person name="Cho J.K."/>
            <person name="Quackenbush J."/>
            <person name="Sedegah M."/>
            <person name="Shoaibi A."/>
            <person name="Cummings L.M."/>
            <person name="Florens L."/>
            <person name="Yates J.R."/>
            <person name="Raine J.D."/>
            <person name="Sinden R.E."/>
            <person name="Harris M.A."/>
            <person name="Cunningham D.A."/>
            <person name="Preiser P.R."/>
            <person name="Bergman L.W."/>
            <person name="Vaidya A.B."/>
            <person name="van Lin L.H."/>
            <person name="Janse C.J."/>
            <person name="Waters A.P."/>
            <person name="Smith H.O."/>
            <person name="White O.R."/>
            <person name="Salzberg S.L."/>
            <person name="Venter J.C."/>
            <person name="Fraser C.M."/>
            <person name="Hoffman S.L."/>
            <person name="Gardner M.J."/>
            <person name="Carucci D.J."/>
        </authorList>
    </citation>
    <scope>NUCLEOTIDE SEQUENCE [LARGE SCALE GENOMIC DNA]</scope>
    <source>
        <strain evidence="6 7">17XNL</strain>
    </source>
</reference>
<evidence type="ECO:0000313" key="7">
    <source>
        <dbReference type="Proteomes" id="UP000008553"/>
    </source>
</evidence>
<dbReference type="STRING" id="73239.Q7RGU9"/>
<evidence type="ECO:0000256" key="2">
    <source>
        <dbReference type="ARBA" id="ARBA00022980"/>
    </source>
</evidence>
<dbReference type="GO" id="GO:0002181">
    <property type="term" value="P:cytoplasmic translation"/>
    <property type="evidence" value="ECO:0007669"/>
    <property type="project" value="TreeGrafter"/>
</dbReference>
<dbReference type="InParanoid" id="Q7RGU9"/>
<organism evidence="6 7">
    <name type="scientific">Plasmodium yoelii yoelii</name>
    <dbReference type="NCBI Taxonomy" id="73239"/>
    <lineage>
        <taxon>Eukaryota</taxon>
        <taxon>Sar</taxon>
        <taxon>Alveolata</taxon>
        <taxon>Apicomplexa</taxon>
        <taxon>Aconoidasida</taxon>
        <taxon>Haemosporida</taxon>
        <taxon>Plasmodiidae</taxon>
        <taxon>Plasmodium</taxon>
        <taxon>Plasmodium (Vinckeia)</taxon>
    </lineage>
</organism>
<comment type="caution">
    <text evidence="6">The sequence shown here is derived from an EMBL/GenBank/DDBJ whole genome shotgun (WGS) entry which is preliminary data.</text>
</comment>
<dbReference type="GO" id="GO:0005840">
    <property type="term" value="C:ribosome"/>
    <property type="evidence" value="ECO:0007669"/>
    <property type="project" value="UniProtKB-KW"/>
</dbReference>